<reference evidence="1 2" key="1">
    <citation type="submission" date="2018-06" db="EMBL/GenBank/DDBJ databases">
        <authorList>
            <consortium name="Pathogen Informatics"/>
            <person name="Doyle S."/>
        </authorList>
    </citation>
    <scope>NUCLEOTIDE SEQUENCE [LARGE SCALE GENOMIC DNA]</scope>
    <source>
        <strain evidence="1 2">NCTC12000</strain>
    </source>
</reference>
<proteinExistence type="predicted"/>
<dbReference type="RefSeq" id="WP_027219314.1">
    <property type="nucleotide sequence ID" value="NZ_BAZA01000333.1"/>
</dbReference>
<name>A0A378K7Y8_LEGPN</name>
<dbReference type="Proteomes" id="UP000254631">
    <property type="component" value="Unassembled WGS sequence"/>
</dbReference>
<dbReference type="AlphaFoldDB" id="A0A378K7Y8"/>
<evidence type="ECO:0000313" key="2">
    <source>
        <dbReference type="Proteomes" id="UP000254631"/>
    </source>
</evidence>
<dbReference type="EMBL" id="UGOL01000001">
    <property type="protein sequence ID" value="STX80649.1"/>
    <property type="molecule type" value="Genomic_DNA"/>
</dbReference>
<dbReference type="SUPFAM" id="SSF57850">
    <property type="entry name" value="RING/U-box"/>
    <property type="match status" value="1"/>
</dbReference>
<sequence length="209" mass="24198">MTKIVYLQNDPDKMLYYKDSVPKDLKVVEPDAKMMLEILEQKLKLLEVVDLDWFYCAICMELPKEPVFYPTSEGITNLYEKSELVKWFSRDLKNKSDPLGLGSNVTISQYKTPTPKELLDFVIKSTGFAEDVFIDHYKKPLTKKVSPEEELLLEKPDNTIRNEIDSPSHSKQRSCLSLLLYSIFGCKDNRKVTQEKPESLTSDHLPPHH</sequence>
<dbReference type="InterPro" id="IPR013083">
    <property type="entry name" value="Znf_RING/FYVE/PHD"/>
</dbReference>
<gene>
    <name evidence="1" type="ORF">NCTC12000_02665</name>
</gene>
<dbReference type="Gene3D" id="3.30.40.10">
    <property type="entry name" value="Zinc/RING finger domain, C3HC4 (zinc finger)"/>
    <property type="match status" value="1"/>
</dbReference>
<evidence type="ECO:0000313" key="1">
    <source>
        <dbReference type="EMBL" id="STX80649.1"/>
    </source>
</evidence>
<protein>
    <submittedName>
        <fullName evidence="1">Uncharacterized protein</fullName>
    </submittedName>
</protein>
<accession>A0A378K7Y8</accession>
<organism evidence="1 2">
    <name type="scientific">Legionella pneumophila</name>
    <dbReference type="NCBI Taxonomy" id="446"/>
    <lineage>
        <taxon>Bacteria</taxon>
        <taxon>Pseudomonadati</taxon>
        <taxon>Pseudomonadota</taxon>
        <taxon>Gammaproteobacteria</taxon>
        <taxon>Legionellales</taxon>
        <taxon>Legionellaceae</taxon>
        <taxon>Legionella</taxon>
    </lineage>
</organism>